<gene>
    <name evidence="1" type="ORF">GTC17253_14960</name>
</gene>
<protein>
    <submittedName>
        <fullName evidence="1">Uncharacterized protein</fullName>
    </submittedName>
</protein>
<name>A0AB33IPK4_9BACT</name>
<accession>A0AB33IPK4</accession>
<dbReference type="AlphaFoldDB" id="A0AB33IPK4"/>
<evidence type="ECO:0000313" key="1">
    <source>
        <dbReference type="EMBL" id="BFO71530.1"/>
    </source>
</evidence>
<reference evidence="1" key="1">
    <citation type="submission" date="2024-07" db="EMBL/GenBank/DDBJ databases">
        <title>Complete genome sequence of Prevotella sp. YM-2024 GTC17253.</title>
        <authorList>
            <person name="Hayashi M."/>
            <person name="Muto Y."/>
            <person name="Tanaka K."/>
            <person name="Niwa H."/>
        </authorList>
    </citation>
    <scope>NUCLEOTIDE SEQUENCE</scope>
    <source>
        <strain evidence="1">GTC17253</strain>
    </source>
</reference>
<sequence>MVGFKVESLNFVLHIVNFVLKHFRNTGGDSLFHVYIINQIDYEFIEDFFIIPARKKAYDTPCSLCSVVF</sequence>
<dbReference type="EMBL" id="AP035785">
    <property type="protein sequence ID" value="BFO71530.1"/>
    <property type="molecule type" value="Genomic_DNA"/>
</dbReference>
<proteinExistence type="predicted"/>
<organism evidence="1">
    <name type="scientific">Prevotella sp. GTC17253</name>
    <dbReference type="NCBI Taxonomy" id="3236793"/>
    <lineage>
        <taxon>Bacteria</taxon>
        <taxon>Pseudomonadati</taxon>
        <taxon>Bacteroidota</taxon>
        <taxon>Bacteroidia</taxon>
        <taxon>Bacteroidales</taxon>
        <taxon>Prevotellaceae</taxon>
        <taxon>Prevotella</taxon>
    </lineage>
</organism>